<reference evidence="1" key="1">
    <citation type="journal article" date="2021" name="Environ. Microbiol.">
        <title>Gene family expansions and transcriptome signatures uncover fungal adaptations to wood decay.</title>
        <authorList>
            <person name="Hage H."/>
            <person name="Miyauchi S."/>
            <person name="Viragh M."/>
            <person name="Drula E."/>
            <person name="Min B."/>
            <person name="Chaduli D."/>
            <person name="Navarro D."/>
            <person name="Favel A."/>
            <person name="Norest M."/>
            <person name="Lesage-Meessen L."/>
            <person name="Balint B."/>
            <person name="Merenyi Z."/>
            <person name="de Eugenio L."/>
            <person name="Morin E."/>
            <person name="Martinez A.T."/>
            <person name="Baldrian P."/>
            <person name="Stursova M."/>
            <person name="Martinez M.J."/>
            <person name="Novotny C."/>
            <person name="Magnuson J.K."/>
            <person name="Spatafora J.W."/>
            <person name="Maurice S."/>
            <person name="Pangilinan J."/>
            <person name="Andreopoulos W."/>
            <person name="LaButti K."/>
            <person name="Hundley H."/>
            <person name="Na H."/>
            <person name="Kuo A."/>
            <person name="Barry K."/>
            <person name="Lipzen A."/>
            <person name="Henrissat B."/>
            <person name="Riley R."/>
            <person name="Ahrendt S."/>
            <person name="Nagy L.G."/>
            <person name="Grigoriev I.V."/>
            <person name="Martin F."/>
            <person name="Rosso M.N."/>
        </authorList>
    </citation>
    <scope>NUCLEOTIDE SEQUENCE</scope>
    <source>
        <strain evidence="1">CBS 384.51</strain>
    </source>
</reference>
<comment type="caution">
    <text evidence="1">The sequence shown here is derived from an EMBL/GenBank/DDBJ whole genome shotgun (WGS) entry which is preliminary data.</text>
</comment>
<proteinExistence type="predicted"/>
<sequence length="374" mass="40454">MSTHTSETAAAIISRVGCRLGHIKERNISRIQSRTWLCELSNAINTLMSIPGMQDHPVLRSTLLSGATSIFRLREMLSEVTISELVMTLEKCRPLFDHYLQTYPQEVSRTTRTALQGLGLTEPVHSEEEKNVNDRKCMEIVAPGMTTGLAEDGKTASSDAQNLDTDMGSELNGAVVGEGLDELAVPDKSIELVIPSMGKESTEYRVATSSSALGMDIESGNDNAEESTCELDKEKEIVLLETLRVRPRGLSDAHMPSFKKPRLGSFSGEERGITKEELSVEDQQKTTVSSSPDHAPFESLKTSVESTLLGVIRESASSSHSSPAFTATGSGPREAQSSTLNQHVAQYMSPLPLSSATRVYVHIPPSSTPASTSS</sequence>
<name>A0ACB8TLQ2_9APHY</name>
<protein>
    <submittedName>
        <fullName evidence="1">Uncharacterized protein</fullName>
    </submittedName>
</protein>
<gene>
    <name evidence="1" type="ORF">BDY19DRAFT_999051</name>
</gene>
<feature type="non-terminal residue" evidence="1">
    <location>
        <position position="374"/>
    </location>
</feature>
<evidence type="ECO:0000313" key="1">
    <source>
        <dbReference type="EMBL" id="KAI0082938.1"/>
    </source>
</evidence>
<keyword evidence="2" id="KW-1185">Reference proteome</keyword>
<dbReference type="EMBL" id="MU275070">
    <property type="protein sequence ID" value="KAI0082938.1"/>
    <property type="molecule type" value="Genomic_DNA"/>
</dbReference>
<dbReference type="Proteomes" id="UP001055072">
    <property type="component" value="Unassembled WGS sequence"/>
</dbReference>
<accession>A0ACB8TLQ2</accession>
<evidence type="ECO:0000313" key="2">
    <source>
        <dbReference type="Proteomes" id="UP001055072"/>
    </source>
</evidence>
<organism evidence="1 2">
    <name type="scientific">Irpex rosettiformis</name>
    <dbReference type="NCBI Taxonomy" id="378272"/>
    <lineage>
        <taxon>Eukaryota</taxon>
        <taxon>Fungi</taxon>
        <taxon>Dikarya</taxon>
        <taxon>Basidiomycota</taxon>
        <taxon>Agaricomycotina</taxon>
        <taxon>Agaricomycetes</taxon>
        <taxon>Polyporales</taxon>
        <taxon>Irpicaceae</taxon>
        <taxon>Irpex</taxon>
    </lineage>
</organism>